<dbReference type="SUPFAM" id="SSF141523">
    <property type="entry name" value="L,D-transpeptidase catalytic domain-like"/>
    <property type="match status" value="1"/>
</dbReference>
<evidence type="ECO:0000256" key="5">
    <source>
        <dbReference type="ARBA" id="ARBA00022984"/>
    </source>
</evidence>
<evidence type="ECO:0000256" key="3">
    <source>
        <dbReference type="ARBA" id="ARBA00022679"/>
    </source>
</evidence>
<evidence type="ECO:0000256" key="4">
    <source>
        <dbReference type="ARBA" id="ARBA00022960"/>
    </source>
</evidence>
<comment type="caution">
    <text evidence="10">The sequence shown here is derived from an EMBL/GenBank/DDBJ whole genome shotgun (WGS) entry which is preliminary data.</text>
</comment>
<evidence type="ECO:0000259" key="9">
    <source>
        <dbReference type="PROSITE" id="PS52029"/>
    </source>
</evidence>
<dbReference type="RefSeq" id="WP_170244898.1">
    <property type="nucleotide sequence ID" value="NZ_BJZO01000002.1"/>
</dbReference>
<dbReference type="PROSITE" id="PS52029">
    <property type="entry name" value="LD_TPASE"/>
    <property type="match status" value="1"/>
</dbReference>
<reference evidence="10 11" key="1">
    <citation type="submission" date="2019-07" db="EMBL/GenBank/DDBJ databases">
        <title>Whole genome shotgun sequence of Rhodospirillum oryzae NBRC 107573.</title>
        <authorList>
            <person name="Hosoyama A."/>
            <person name="Uohara A."/>
            <person name="Ohji S."/>
            <person name="Ichikawa N."/>
        </authorList>
    </citation>
    <scope>NUCLEOTIDE SEQUENCE [LARGE SCALE GENOMIC DNA]</scope>
    <source>
        <strain evidence="10 11">NBRC 107573</strain>
    </source>
</reference>
<comment type="pathway">
    <text evidence="1 7">Cell wall biogenesis; peptidoglycan biosynthesis.</text>
</comment>
<dbReference type="CDD" id="cd16913">
    <property type="entry name" value="YkuD_like"/>
    <property type="match status" value="1"/>
</dbReference>
<dbReference type="GO" id="GO:0008360">
    <property type="term" value="P:regulation of cell shape"/>
    <property type="evidence" value="ECO:0007669"/>
    <property type="project" value="UniProtKB-UniRule"/>
</dbReference>
<keyword evidence="4 7" id="KW-0133">Cell shape</keyword>
<evidence type="ECO:0000313" key="11">
    <source>
        <dbReference type="Proteomes" id="UP000321567"/>
    </source>
</evidence>
<protein>
    <submittedName>
        <fullName evidence="10">Murein L,D-transpeptidase</fullName>
    </submittedName>
</protein>
<dbReference type="UniPathway" id="UPA00219"/>
<evidence type="ECO:0000256" key="1">
    <source>
        <dbReference type="ARBA" id="ARBA00004752"/>
    </source>
</evidence>
<name>A0A512H3L3_9PROT</name>
<dbReference type="PANTHER" id="PTHR41533">
    <property type="entry name" value="L,D-TRANSPEPTIDASE HI_1667-RELATED"/>
    <property type="match status" value="1"/>
</dbReference>
<dbReference type="Gene3D" id="2.40.440.10">
    <property type="entry name" value="L,D-transpeptidase catalytic domain-like"/>
    <property type="match status" value="1"/>
</dbReference>
<feature type="active site" description="Proton donor/acceptor" evidence="7">
    <location>
        <position position="457"/>
    </location>
</feature>
<dbReference type="GO" id="GO:0009252">
    <property type="term" value="P:peptidoglycan biosynthetic process"/>
    <property type="evidence" value="ECO:0007669"/>
    <property type="project" value="UniProtKB-UniPathway"/>
</dbReference>
<dbReference type="InterPro" id="IPR052905">
    <property type="entry name" value="LD-transpeptidase_YkuD-like"/>
</dbReference>
<dbReference type="InterPro" id="IPR038063">
    <property type="entry name" value="Transpep_catalytic_dom"/>
</dbReference>
<evidence type="ECO:0000256" key="6">
    <source>
        <dbReference type="ARBA" id="ARBA00023316"/>
    </source>
</evidence>
<dbReference type="AlphaFoldDB" id="A0A512H3L3"/>
<feature type="domain" description="L,D-TPase catalytic" evidence="9">
    <location>
        <begin position="322"/>
        <end position="504"/>
    </location>
</feature>
<feature type="region of interest" description="Disordered" evidence="8">
    <location>
        <begin position="16"/>
        <end position="39"/>
    </location>
</feature>
<evidence type="ECO:0000256" key="8">
    <source>
        <dbReference type="SAM" id="MobiDB-lite"/>
    </source>
</evidence>
<dbReference type="GO" id="GO:0016740">
    <property type="term" value="F:transferase activity"/>
    <property type="evidence" value="ECO:0007669"/>
    <property type="project" value="UniProtKB-KW"/>
</dbReference>
<keyword evidence="5 7" id="KW-0573">Peptidoglycan synthesis</keyword>
<dbReference type="EMBL" id="BJZO01000002">
    <property type="protein sequence ID" value="GEO79990.1"/>
    <property type="molecule type" value="Genomic_DNA"/>
</dbReference>
<feature type="compositionally biased region" description="Low complexity" evidence="8">
    <location>
        <begin position="23"/>
        <end position="39"/>
    </location>
</feature>
<keyword evidence="6 7" id="KW-0961">Cell wall biogenesis/degradation</keyword>
<evidence type="ECO:0000256" key="7">
    <source>
        <dbReference type="PROSITE-ProRule" id="PRU01373"/>
    </source>
</evidence>
<dbReference type="Gene3D" id="1.10.101.10">
    <property type="entry name" value="PGBD-like superfamily/PGBD"/>
    <property type="match status" value="1"/>
</dbReference>
<keyword evidence="11" id="KW-1185">Reference proteome</keyword>
<dbReference type="InterPro" id="IPR005490">
    <property type="entry name" value="LD_TPept_cat_dom"/>
</dbReference>
<dbReference type="InterPro" id="IPR002477">
    <property type="entry name" value="Peptidoglycan-bd-like"/>
</dbReference>
<organism evidence="10 11">
    <name type="scientific">Pararhodospirillum oryzae</name>
    <dbReference type="NCBI Taxonomy" id="478448"/>
    <lineage>
        <taxon>Bacteria</taxon>
        <taxon>Pseudomonadati</taxon>
        <taxon>Pseudomonadota</taxon>
        <taxon>Alphaproteobacteria</taxon>
        <taxon>Rhodospirillales</taxon>
        <taxon>Rhodospirillaceae</taxon>
        <taxon>Pararhodospirillum</taxon>
    </lineage>
</organism>
<gene>
    <name evidence="10" type="ORF">ROR02_01210</name>
</gene>
<accession>A0A512H3L3</accession>
<dbReference type="InterPro" id="IPR036365">
    <property type="entry name" value="PGBD-like_sf"/>
</dbReference>
<dbReference type="SUPFAM" id="SSF47090">
    <property type="entry name" value="PGBD-like"/>
    <property type="match status" value="1"/>
</dbReference>
<dbReference type="GO" id="GO:0004180">
    <property type="term" value="F:carboxypeptidase activity"/>
    <property type="evidence" value="ECO:0007669"/>
    <property type="project" value="UniProtKB-ARBA"/>
</dbReference>
<dbReference type="Proteomes" id="UP000321567">
    <property type="component" value="Unassembled WGS sequence"/>
</dbReference>
<dbReference type="Pfam" id="PF01471">
    <property type="entry name" value="PG_binding_1"/>
    <property type="match status" value="1"/>
</dbReference>
<comment type="similarity">
    <text evidence="2">Belongs to the YkuD family.</text>
</comment>
<dbReference type="GO" id="GO:0071555">
    <property type="term" value="P:cell wall organization"/>
    <property type="evidence" value="ECO:0007669"/>
    <property type="project" value="UniProtKB-UniRule"/>
</dbReference>
<dbReference type="InterPro" id="IPR036366">
    <property type="entry name" value="PGBDSf"/>
</dbReference>
<dbReference type="Pfam" id="PF20142">
    <property type="entry name" value="Scaffold"/>
    <property type="match status" value="1"/>
</dbReference>
<evidence type="ECO:0000313" key="10">
    <source>
        <dbReference type="EMBL" id="GEO79990.1"/>
    </source>
</evidence>
<feature type="active site" description="Nucleophile" evidence="7">
    <location>
        <position position="476"/>
    </location>
</feature>
<sequence length="571" mass="61221">MLAGILLTTALGMGTSEATTADPGSSPESVPAAAPAPGAPAGLADGTGLVAPPPAILVTALGTDALGQALMPLYAARNFVPVWMTAEGASPRGKAVLASLSAAAAEGLDPTMYQLDAIHARLAVGTPENELVADALISRAFVLFACDRLLGQTRRLVPFDQRADLLSREEGWTIETLIGNAAAAPDPKAFLASLEPASPQYRLLIAALARWQARAPHTPAAAPIAEGPSLRPGDRGPRVAAARQRLIALGELTAGASRDASLFDDAMTQAVRAFQTHHGLAVDGVLGPASLGELTRGGTERVDQIRVALERWRLLPRDLGAVNIFVNVPQYELFLNAGPREALRMPVAVGRPNDPTPLFSDEIEYMEFNPYWNVPISIAREEVIPRQVEDPAYLARRGFTVLPRTSTPAPETASDAVDWERTHHAARAYRLRQDPGPSNPLGSVKFMFPNQYAVYLHDTNSRAVFSRSFRAVSHGCVRVQDPAGLADYLLAHFTARPGQSAASFRGPRPRVVRLAWRVPVHLAYITAWADTTRPGAPLRFNRDVYDLDPALYRRLEQAASATGESDAVAVR</sequence>
<keyword evidence="3" id="KW-0808">Transferase</keyword>
<dbReference type="PANTHER" id="PTHR41533:SF2">
    <property type="entry name" value="BLR7131 PROTEIN"/>
    <property type="match status" value="1"/>
</dbReference>
<proteinExistence type="inferred from homology"/>
<dbReference type="Pfam" id="PF03734">
    <property type="entry name" value="YkuD"/>
    <property type="match status" value="1"/>
</dbReference>
<dbReference type="InterPro" id="IPR045380">
    <property type="entry name" value="LD_TPept_scaffold_dom"/>
</dbReference>
<evidence type="ECO:0000256" key="2">
    <source>
        <dbReference type="ARBA" id="ARBA00005992"/>
    </source>
</evidence>